<gene>
    <name evidence="10" type="ORF">SELMODRAFT_442780</name>
</gene>
<feature type="region of interest" description="Disordered" evidence="7">
    <location>
        <begin position="130"/>
        <end position="185"/>
    </location>
</feature>
<feature type="compositionally biased region" description="Polar residues" evidence="7">
    <location>
        <begin position="132"/>
        <end position="185"/>
    </location>
</feature>
<feature type="compositionally biased region" description="Basic and acidic residues" evidence="7">
    <location>
        <begin position="44"/>
        <end position="58"/>
    </location>
</feature>
<feature type="region of interest" description="Disordered" evidence="7">
    <location>
        <begin position="827"/>
        <end position="861"/>
    </location>
</feature>
<protein>
    <recommendedName>
        <fullName evidence="6">Protein transport protein sec16</fullName>
    </recommendedName>
</protein>
<dbReference type="STRING" id="88036.D8RW06"/>
<dbReference type="HOGENOM" id="CLU_271957_0_0_1"/>
<sequence>METRVSEVSWNSLDSLVSGDDPSGFGSFSDFLAQADQDAAARPLDPEEKSGNSGKEEGNIGFPVAQGNDASFGYQGEDFSPKVQSGQDFGSYQDSLEASFGSLATKDAPSYDPFVAKGSQEVFNYQDPAPTQAATTESLGLQSSQNTPAENSIQAPVPATTESFGYQAGQNTLPQSSFSSHLGGQDFSSYQEETLQSFPHQTHSYQNASGYQGSTGQRFPQQMFGYQQGQDSFPTQQTGQESFSYQGQNSFQYQNSFQPQIPLENRTSQAQISHGGFSYQTGQPQVSHDSLSYQTGQPQTAQGYQVPEYPGWTYNYQTGQWEQSTSGYYGSQQQFGQGYANYAGNNGSTQDYHSYTSSQYQFGQPANYAVTPPRTQEEAFRSTAGRPPCTVTAFGFGGRLVIMKPKGAEQFSTSQPFQIFQMNQLADFGLGYGHSSGPLAGNASMKDVMKWLDEKTMKLEESGSSNLASLRYMWGVLKICCQHYGNLRSTVNIAAMGRQDDNGPEVALAKLLEPSKSEESWAFGSRCLQTTPTEQQMQATAFEVKRLLIAGKQKEALRAAQDGQLWGCALLMARQLGEKFYTDTIAEMAQRQFQPGFPLRTLTLLYAGQHAGVFVGNTNLSNVTALQPQPVPASAVDGATQDAVEGMLEEWQENLAIMAANRTNGDERVIMHLGDCLWRHRDEICGAHICYLVANATFEPFSPSARLCLIGADHCKYPRTYASPEAIQRTEVYEFARVTGNSQFILLPFQPYKLIYASMLAEAGKINEALRYCLAVLKTLKTAGHAADVCKEAAVALEERLRIHSQGGSTSIVQRFFGNIGLHKMIGPSPPKASDNADINNRPATASSRSSVSLASSASMEPISDITRRSNMPARSISEPDFRPAQIVSPAKGTPNRGVFTSFVQRAMGFIKTPSKEAKLGDSNKFRYDETLKRWVEEGAEAQAPELPLAPPPTANRLVSRVEENGAPISMSPERPQPTPERPQPVVSGIPPMPPSSNQYAARARQNVRSRYVDTFNKGSVTPSKTSSDSPPLFGVVPKASAKPLAPARFFVPAAAAAAAPDINSNHSVDPYSAPAFVSDTAFSNGNGAFAQPVVQDMRNDPGPTPDHLSSSSSPAMFYSNHYPAAPSTVSLPPPPALEVTPPVMVEQQQQNQHQESSIHRHHHQQSGTVGFEAASSSGVFGDDLQEVEL</sequence>
<dbReference type="InterPro" id="IPR024340">
    <property type="entry name" value="Sec16_CCD"/>
</dbReference>
<feature type="compositionally biased region" description="Polar residues" evidence="7">
    <location>
        <begin position="274"/>
        <end position="303"/>
    </location>
</feature>
<keyword evidence="11" id="KW-1185">Reference proteome</keyword>
<evidence type="ECO:0000256" key="1">
    <source>
        <dbReference type="ARBA" id="ARBA00004240"/>
    </source>
</evidence>
<evidence type="ECO:0000313" key="10">
    <source>
        <dbReference type="EMBL" id="EFJ23465.1"/>
    </source>
</evidence>
<dbReference type="Proteomes" id="UP000001514">
    <property type="component" value="Unassembled WGS sequence"/>
</dbReference>
<evidence type="ECO:0000259" key="9">
    <source>
        <dbReference type="Pfam" id="PF12932"/>
    </source>
</evidence>
<dbReference type="InterPro" id="IPR024298">
    <property type="entry name" value="Sec16_Sec23-bd"/>
</dbReference>
<dbReference type="GO" id="GO:0016192">
    <property type="term" value="P:vesicle-mediated transport"/>
    <property type="evidence" value="ECO:0007669"/>
    <property type="project" value="UniProtKB-KW"/>
</dbReference>
<dbReference type="GO" id="GO:0000139">
    <property type="term" value="C:Golgi membrane"/>
    <property type="evidence" value="ECO:0007669"/>
    <property type="project" value="UniProtKB-SubCell"/>
</dbReference>
<proteinExistence type="inferred from homology"/>
<evidence type="ECO:0000256" key="2">
    <source>
        <dbReference type="ARBA" id="ARBA00005927"/>
    </source>
</evidence>
<name>D8RW06_SELML</name>
<keyword evidence="3 6" id="KW-0813">Transport</keyword>
<dbReference type="PANTHER" id="PTHR13402:SF29">
    <property type="entry name" value="ANCESTRAL COATOMER ELEMENT 1 SEC16_SEC31 DOMAIN-CONTAINING PROTEIN"/>
    <property type="match status" value="1"/>
</dbReference>
<feature type="region of interest" description="Disordered" evidence="7">
    <location>
        <begin position="274"/>
        <end position="304"/>
    </location>
</feature>
<dbReference type="GO" id="GO:0015031">
    <property type="term" value="P:protein transport"/>
    <property type="evidence" value="ECO:0007669"/>
    <property type="project" value="UniProtKB-KW"/>
</dbReference>
<dbReference type="AlphaFoldDB" id="D8RW06"/>
<evidence type="ECO:0000256" key="6">
    <source>
        <dbReference type="RuleBase" id="RU364101"/>
    </source>
</evidence>
<keyword evidence="6" id="KW-0653">Protein transport</keyword>
<comment type="similarity">
    <text evidence="2 6">Belongs to the SEC16 family.</text>
</comment>
<reference evidence="10 11" key="1">
    <citation type="journal article" date="2011" name="Science">
        <title>The Selaginella genome identifies genetic changes associated with the evolution of vascular plants.</title>
        <authorList>
            <person name="Banks J.A."/>
            <person name="Nishiyama T."/>
            <person name="Hasebe M."/>
            <person name="Bowman J.L."/>
            <person name="Gribskov M."/>
            <person name="dePamphilis C."/>
            <person name="Albert V.A."/>
            <person name="Aono N."/>
            <person name="Aoyama T."/>
            <person name="Ambrose B.A."/>
            <person name="Ashton N.W."/>
            <person name="Axtell M.J."/>
            <person name="Barker E."/>
            <person name="Barker M.S."/>
            <person name="Bennetzen J.L."/>
            <person name="Bonawitz N.D."/>
            <person name="Chapple C."/>
            <person name="Cheng C."/>
            <person name="Correa L.G."/>
            <person name="Dacre M."/>
            <person name="DeBarry J."/>
            <person name="Dreyer I."/>
            <person name="Elias M."/>
            <person name="Engstrom E.M."/>
            <person name="Estelle M."/>
            <person name="Feng L."/>
            <person name="Finet C."/>
            <person name="Floyd S.K."/>
            <person name="Frommer W.B."/>
            <person name="Fujita T."/>
            <person name="Gramzow L."/>
            <person name="Gutensohn M."/>
            <person name="Harholt J."/>
            <person name="Hattori M."/>
            <person name="Heyl A."/>
            <person name="Hirai T."/>
            <person name="Hiwatashi Y."/>
            <person name="Ishikawa M."/>
            <person name="Iwata M."/>
            <person name="Karol K.G."/>
            <person name="Koehler B."/>
            <person name="Kolukisaoglu U."/>
            <person name="Kubo M."/>
            <person name="Kurata T."/>
            <person name="Lalonde S."/>
            <person name="Li K."/>
            <person name="Li Y."/>
            <person name="Litt A."/>
            <person name="Lyons E."/>
            <person name="Manning G."/>
            <person name="Maruyama T."/>
            <person name="Michael T.P."/>
            <person name="Mikami K."/>
            <person name="Miyazaki S."/>
            <person name="Morinaga S."/>
            <person name="Murata T."/>
            <person name="Mueller-Roeber B."/>
            <person name="Nelson D.R."/>
            <person name="Obara M."/>
            <person name="Oguri Y."/>
            <person name="Olmstead R.G."/>
            <person name="Onodera N."/>
            <person name="Petersen B.L."/>
            <person name="Pils B."/>
            <person name="Prigge M."/>
            <person name="Rensing S.A."/>
            <person name="Riano-Pachon D.M."/>
            <person name="Roberts A.W."/>
            <person name="Sato Y."/>
            <person name="Scheller H.V."/>
            <person name="Schulz B."/>
            <person name="Schulz C."/>
            <person name="Shakirov E.V."/>
            <person name="Shibagaki N."/>
            <person name="Shinohara N."/>
            <person name="Shippen D.E."/>
            <person name="Soerensen I."/>
            <person name="Sotooka R."/>
            <person name="Sugimoto N."/>
            <person name="Sugita M."/>
            <person name="Sumikawa N."/>
            <person name="Tanurdzic M."/>
            <person name="Theissen G."/>
            <person name="Ulvskov P."/>
            <person name="Wakazuki S."/>
            <person name="Weng J.K."/>
            <person name="Willats W.W."/>
            <person name="Wipf D."/>
            <person name="Wolf P.G."/>
            <person name="Yang L."/>
            <person name="Zimmer A.D."/>
            <person name="Zhu Q."/>
            <person name="Mitros T."/>
            <person name="Hellsten U."/>
            <person name="Loque D."/>
            <person name="Otillar R."/>
            <person name="Salamov A."/>
            <person name="Schmutz J."/>
            <person name="Shapiro H."/>
            <person name="Lindquist E."/>
            <person name="Lucas S."/>
            <person name="Rokhsar D."/>
            <person name="Grigoriev I.V."/>
        </authorList>
    </citation>
    <scope>NUCLEOTIDE SEQUENCE [LARGE SCALE GENOMIC DNA]</scope>
</reference>
<dbReference type="eggNOG" id="KOG1913">
    <property type="taxonomic scope" value="Eukaryota"/>
</dbReference>
<evidence type="ECO:0000256" key="3">
    <source>
        <dbReference type="ARBA" id="ARBA00022448"/>
    </source>
</evidence>
<accession>D8RW06</accession>
<dbReference type="InParanoid" id="D8RW06"/>
<feature type="compositionally biased region" description="Low complexity" evidence="7">
    <location>
        <begin position="844"/>
        <end position="859"/>
    </location>
</feature>
<feature type="compositionally biased region" description="Low complexity" evidence="7">
    <location>
        <begin position="27"/>
        <end position="41"/>
    </location>
</feature>
<dbReference type="OMA" id="WREHIAI"/>
<dbReference type="CDD" id="cd09233">
    <property type="entry name" value="ACE1-Sec16-like"/>
    <property type="match status" value="1"/>
</dbReference>
<dbReference type="FunCoup" id="D8RW06">
    <property type="interactions" value="2231"/>
</dbReference>
<comment type="subcellular location">
    <subcellularLocation>
        <location evidence="1">Endoplasmic reticulum</location>
    </subcellularLocation>
    <subcellularLocation>
        <location evidence="6">Golgi apparatus membrane</location>
    </subcellularLocation>
</comment>
<dbReference type="KEGG" id="smo:SELMODRAFT_442780"/>
<dbReference type="EMBL" id="GL377592">
    <property type="protein sequence ID" value="EFJ23465.1"/>
    <property type="molecule type" value="Genomic_DNA"/>
</dbReference>
<keyword evidence="5 6" id="KW-0931">ER-Golgi transport</keyword>
<evidence type="ECO:0000256" key="7">
    <source>
        <dbReference type="SAM" id="MobiDB-lite"/>
    </source>
</evidence>
<keyword evidence="4 6" id="KW-0256">Endoplasmic reticulum</keyword>
<evidence type="ECO:0000256" key="5">
    <source>
        <dbReference type="ARBA" id="ARBA00022892"/>
    </source>
</evidence>
<dbReference type="Pfam" id="PF12931">
    <property type="entry name" value="TPR_Sec16"/>
    <property type="match status" value="1"/>
</dbReference>
<feature type="domain" description="Sec16 Sec23-binding" evidence="8">
    <location>
        <begin position="544"/>
        <end position="812"/>
    </location>
</feature>
<keyword evidence="6" id="KW-0333">Golgi apparatus</keyword>
<evidence type="ECO:0000313" key="11">
    <source>
        <dbReference type="Proteomes" id="UP000001514"/>
    </source>
</evidence>
<organism evidence="11">
    <name type="scientific">Selaginella moellendorffii</name>
    <name type="common">Spikemoss</name>
    <dbReference type="NCBI Taxonomy" id="88036"/>
    <lineage>
        <taxon>Eukaryota</taxon>
        <taxon>Viridiplantae</taxon>
        <taxon>Streptophyta</taxon>
        <taxon>Embryophyta</taxon>
        <taxon>Tracheophyta</taxon>
        <taxon>Lycopodiopsida</taxon>
        <taxon>Selaginellales</taxon>
        <taxon>Selaginellaceae</taxon>
        <taxon>Selaginella</taxon>
    </lineage>
</organism>
<evidence type="ECO:0000259" key="8">
    <source>
        <dbReference type="Pfam" id="PF12931"/>
    </source>
</evidence>
<keyword evidence="6" id="KW-0472">Membrane</keyword>
<feature type="domain" description="Sec16 central conserved" evidence="9">
    <location>
        <begin position="390"/>
        <end position="485"/>
    </location>
</feature>
<feature type="region of interest" description="Disordered" evidence="7">
    <location>
        <begin position="1147"/>
        <end position="1190"/>
    </location>
</feature>
<feature type="region of interest" description="Disordered" evidence="7">
    <location>
        <begin position="27"/>
        <end position="90"/>
    </location>
</feature>
<dbReference type="OrthoDB" id="8918678at2759"/>
<dbReference type="GO" id="GO:0070971">
    <property type="term" value="C:endoplasmic reticulum exit site"/>
    <property type="evidence" value="ECO:0007669"/>
    <property type="project" value="UniProtKB-ARBA"/>
</dbReference>
<dbReference type="Gene3D" id="1.25.40.1030">
    <property type="match status" value="1"/>
</dbReference>
<dbReference type="Pfam" id="PF12932">
    <property type="entry name" value="Sec16"/>
    <property type="match status" value="1"/>
</dbReference>
<dbReference type="Gramene" id="EFJ23465">
    <property type="protein sequence ID" value="EFJ23465"/>
    <property type="gene ID" value="SELMODRAFT_442780"/>
</dbReference>
<feature type="region of interest" description="Disordered" evidence="7">
    <location>
        <begin position="967"/>
        <end position="999"/>
    </location>
</feature>
<dbReference type="PANTHER" id="PTHR13402">
    <property type="entry name" value="RGPR-RELATED"/>
    <property type="match status" value="1"/>
</dbReference>
<evidence type="ECO:0000256" key="4">
    <source>
        <dbReference type="ARBA" id="ARBA00022824"/>
    </source>
</evidence>